<reference evidence="2 3" key="1">
    <citation type="submission" date="2019-01" db="EMBL/GenBank/DDBJ databases">
        <authorList>
            <consortium name="Pathogen Informatics"/>
        </authorList>
    </citation>
    <scope>NUCLEOTIDE SEQUENCE [LARGE SCALE GENOMIC DNA]</scope>
    <source>
        <strain evidence="2 3">NCTC10119</strain>
    </source>
</reference>
<dbReference type="Proteomes" id="UP000289557">
    <property type="component" value="Chromosome"/>
</dbReference>
<organism evidence="2 3">
    <name type="scientific">Mycoplasmoides pneumoniae</name>
    <name type="common">Mycoplasma pneumoniae</name>
    <dbReference type="NCBI Taxonomy" id="2104"/>
    <lineage>
        <taxon>Bacteria</taxon>
        <taxon>Bacillati</taxon>
        <taxon>Mycoplasmatota</taxon>
        <taxon>Mycoplasmoidales</taxon>
        <taxon>Mycoplasmoidaceae</taxon>
        <taxon>Mycoplasmoides</taxon>
    </lineage>
</organism>
<evidence type="ECO:0000256" key="1">
    <source>
        <dbReference type="SAM" id="MobiDB-lite"/>
    </source>
</evidence>
<name>A0AB38W7Y3_MYCPM</name>
<accession>A0AB38W7Y3</accession>
<evidence type="ECO:0000313" key="3">
    <source>
        <dbReference type="Proteomes" id="UP000289557"/>
    </source>
</evidence>
<dbReference type="AlphaFoldDB" id="A0AB38W7Y3"/>
<feature type="compositionally biased region" description="Basic and acidic residues" evidence="1">
    <location>
        <begin position="122"/>
        <end position="133"/>
    </location>
</feature>
<evidence type="ECO:0000313" key="2">
    <source>
        <dbReference type="EMBL" id="VEU57407.1"/>
    </source>
</evidence>
<gene>
    <name evidence="2" type="ORF">NCTC10119_00682</name>
</gene>
<feature type="region of interest" description="Disordered" evidence="1">
    <location>
        <begin position="122"/>
        <end position="146"/>
    </location>
</feature>
<sequence>MVFVALGVIPSSLIIPSPRPRSELEVGLVEGGSFGNIFPRSRRLTAPEGGLDIRFETDADIRKRREKGTRTTCVRTSSAGRPRAGFRRGYIIHTPVIIPIPVPIPNPGNIIQHLVEECPREVEPGGETGKRGGEVGLTIYRNQNLS</sequence>
<proteinExistence type="predicted"/>
<protein>
    <submittedName>
        <fullName evidence="2">Uncharacterized protein</fullName>
    </submittedName>
</protein>
<dbReference type="EMBL" id="LR214945">
    <property type="protein sequence ID" value="VEU57407.1"/>
    <property type="molecule type" value="Genomic_DNA"/>
</dbReference>